<evidence type="ECO:0000313" key="3">
    <source>
        <dbReference type="Proteomes" id="UP001630127"/>
    </source>
</evidence>
<evidence type="ECO:0000256" key="1">
    <source>
        <dbReference type="SAM" id="MobiDB-lite"/>
    </source>
</evidence>
<name>A0ABD2XW86_9GENT</name>
<accession>A0ABD2XW86</accession>
<dbReference type="Proteomes" id="UP001630127">
    <property type="component" value="Unassembled WGS sequence"/>
</dbReference>
<dbReference type="AlphaFoldDB" id="A0ABD2XW86"/>
<evidence type="ECO:0000313" key="2">
    <source>
        <dbReference type="EMBL" id="KAL3498470.1"/>
    </source>
</evidence>
<protein>
    <submittedName>
        <fullName evidence="2">Uncharacterized protein</fullName>
    </submittedName>
</protein>
<feature type="region of interest" description="Disordered" evidence="1">
    <location>
        <begin position="1"/>
        <end position="29"/>
    </location>
</feature>
<comment type="caution">
    <text evidence="2">The sequence shown here is derived from an EMBL/GenBank/DDBJ whole genome shotgun (WGS) entry which is preliminary data.</text>
</comment>
<sequence length="110" mass="11719">MALMAIGDDEDRGQNHPFANKGCQKVKPFPNKASATNGFSSGKGPLPTDLNKKLFALANLEGHFHLSSADGSYQTFTALLPANCQFTFICCWHTYYAGKGGGGGGVYKTI</sequence>
<keyword evidence="3" id="KW-1185">Reference proteome</keyword>
<dbReference type="EMBL" id="JBJUIK010000017">
    <property type="protein sequence ID" value="KAL3498470.1"/>
    <property type="molecule type" value="Genomic_DNA"/>
</dbReference>
<proteinExistence type="predicted"/>
<reference evidence="2 3" key="1">
    <citation type="submission" date="2024-11" db="EMBL/GenBank/DDBJ databases">
        <title>A near-complete genome assembly of Cinchona calisaya.</title>
        <authorList>
            <person name="Lian D.C."/>
            <person name="Zhao X.W."/>
            <person name="Wei L."/>
        </authorList>
    </citation>
    <scope>NUCLEOTIDE SEQUENCE [LARGE SCALE GENOMIC DNA]</scope>
    <source>
        <tissue evidence="2">Nenye</tissue>
    </source>
</reference>
<organism evidence="2 3">
    <name type="scientific">Cinchona calisaya</name>
    <dbReference type="NCBI Taxonomy" id="153742"/>
    <lineage>
        <taxon>Eukaryota</taxon>
        <taxon>Viridiplantae</taxon>
        <taxon>Streptophyta</taxon>
        <taxon>Embryophyta</taxon>
        <taxon>Tracheophyta</taxon>
        <taxon>Spermatophyta</taxon>
        <taxon>Magnoliopsida</taxon>
        <taxon>eudicotyledons</taxon>
        <taxon>Gunneridae</taxon>
        <taxon>Pentapetalae</taxon>
        <taxon>asterids</taxon>
        <taxon>lamiids</taxon>
        <taxon>Gentianales</taxon>
        <taxon>Rubiaceae</taxon>
        <taxon>Cinchonoideae</taxon>
        <taxon>Cinchoneae</taxon>
        <taxon>Cinchona</taxon>
    </lineage>
</organism>
<gene>
    <name evidence="2" type="ORF">ACH5RR_041202</name>
</gene>